<organism evidence="4 5">
    <name type="scientific">Paraburkholderia acidisoli</name>
    <dbReference type="NCBI Taxonomy" id="2571748"/>
    <lineage>
        <taxon>Bacteria</taxon>
        <taxon>Pseudomonadati</taxon>
        <taxon>Pseudomonadota</taxon>
        <taxon>Betaproteobacteria</taxon>
        <taxon>Burkholderiales</taxon>
        <taxon>Burkholderiaceae</taxon>
        <taxon>Paraburkholderia</taxon>
    </lineage>
</organism>
<gene>
    <name evidence="4" type="ORF">FAZ98_22315</name>
</gene>
<dbReference type="SUPFAM" id="SSF55729">
    <property type="entry name" value="Acyl-CoA N-acyltransferases (Nat)"/>
    <property type="match status" value="1"/>
</dbReference>
<dbReference type="AlphaFoldDB" id="A0A7Z2GND6"/>
<dbReference type="InterPro" id="IPR000182">
    <property type="entry name" value="GNAT_dom"/>
</dbReference>
<evidence type="ECO:0000313" key="4">
    <source>
        <dbReference type="EMBL" id="QGZ64579.1"/>
    </source>
</evidence>
<sequence length="150" mass="16646">MHADPRLAVPADLHAIETIVRLAYSPYIARMGRPPGPMLDDYGVLIDNGRVYVAERDGTIQGVLVLIPERDAMLLDNVAVAPAAQGTGLGRRLLHYAEQAARAQGYRVIRLYTHETMTENLARYARIGYAETHRAEAHGLKRVFMAKPLD</sequence>
<evidence type="ECO:0000313" key="5">
    <source>
        <dbReference type="Proteomes" id="UP000433577"/>
    </source>
</evidence>
<protein>
    <submittedName>
        <fullName evidence="4">GNAT family N-acetyltransferase</fullName>
    </submittedName>
</protein>
<keyword evidence="2" id="KW-0012">Acyltransferase</keyword>
<dbReference type="EMBL" id="CP046915">
    <property type="protein sequence ID" value="QGZ64579.1"/>
    <property type="molecule type" value="Genomic_DNA"/>
</dbReference>
<feature type="domain" description="N-acetyltransferase" evidence="3">
    <location>
        <begin position="3"/>
        <end position="150"/>
    </location>
</feature>
<dbReference type="Proteomes" id="UP000433577">
    <property type="component" value="Chromosome 3"/>
</dbReference>
<dbReference type="RefSeq" id="WP_158954156.1">
    <property type="nucleotide sequence ID" value="NZ_CP046915.1"/>
</dbReference>
<dbReference type="OrthoDB" id="281808at2"/>
<proteinExistence type="predicted"/>
<dbReference type="GO" id="GO:0016747">
    <property type="term" value="F:acyltransferase activity, transferring groups other than amino-acyl groups"/>
    <property type="evidence" value="ECO:0007669"/>
    <property type="project" value="InterPro"/>
</dbReference>
<dbReference type="PANTHER" id="PTHR43877:SF2">
    <property type="entry name" value="AMINOALKYLPHOSPHONATE N-ACETYLTRANSFERASE-RELATED"/>
    <property type="match status" value="1"/>
</dbReference>
<evidence type="ECO:0000256" key="1">
    <source>
        <dbReference type="ARBA" id="ARBA00022679"/>
    </source>
</evidence>
<keyword evidence="1 4" id="KW-0808">Transferase</keyword>
<dbReference type="PROSITE" id="PS51186">
    <property type="entry name" value="GNAT"/>
    <property type="match status" value="1"/>
</dbReference>
<dbReference type="InterPro" id="IPR016181">
    <property type="entry name" value="Acyl_CoA_acyltransferase"/>
</dbReference>
<dbReference type="Pfam" id="PF00583">
    <property type="entry name" value="Acetyltransf_1"/>
    <property type="match status" value="1"/>
</dbReference>
<reference evidence="4 5" key="1">
    <citation type="submission" date="2019-12" db="EMBL/GenBank/DDBJ databases">
        <title>Paraburkholderia acidiphila 7Q-K02 sp. nov and Paraburkholderia acidisoli DHF22 sp. nov., two strains isolated from forest soil.</title>
        <authorList>
            <person name="Gao Z."/>
            <person name="Qiu L."/>
        </authorList>
    </citation>
    <scope>NUCLEOTIDE SEQUENCE [LARGE SCALE GENOMIC DNA]</scope>
    <source>
        <strain evidence="4 5">DHF22</strain>
    </source>
</reference>
<name>A0A7Z2GND6_9BURK</name>
<dbReference type="CDD" id="cd04301">
    <property type="entry name" value="NAT_SF"/>
    <property type="match status" value="1"/>
</dbReference>
<keyword evidence="5" id="KW-1185">Reference proteome</keyword>
<evidence type="ECO:0000259" key="3">
    <source>
        <dbReference type="PROSITE" id="PS51186"/>
    </source>
</evidence>
<evidence type="ECO:0000256" key="2">
    <source>
        <dbReference type="ARBA" id="ARBA00023315"/>
    </source>
</evidence>
<dbReference type="KEGG" id="pacs:FAZ98_22315"/>
<accession>A0A7Z2GND6</accession>
<dbReference type="InterPro" id="IPR050832">
    <property type="entry name" value="Bact_Acetyltransf"/>
</dbReference>
<dbReference type="Gene3D" id="3.40.630.30">
    <property type="match status" value="1"/>
</dbReference>
<dbReference type="PANTHER" id="PTHR43877">
    <property type="entry name" value="AMINOALKYLPHOSPHONATE N-ACETYLTRANSFERASE-RELATED-RELATED"/>
    <property type="match status" value="1"/>
</dbReference>